<keyword evidence="4" id="KW-0411">Iron-sulfur</keyword>
<name>A0A7V6A5U1_9BACT</name>
<keyword evidence="1" id="KW-0479">Metal-binding</keyword>
<feature type="domain" description="F420-non-reducing hydrogenase iron-sulfur subunit D" evidence="5">
    <location>
        <begin position="10"/>
        <end position="132"/>
    </location>
</feature>
<keyword evidence="2" id="KW-0560">Oxidoreductase</keyword>
<evidence type="ECO:0000256" key="1">
    <source>
        <dbReference type="ARBA" id="ARBA00022723"/>
    </source>
</evidence>
<gene>
    <name evidence="6" type="ORF">ENV52_13920</name>
</gene>
<evidence type="ECO:0000259" key="5">
    <source>
        <dbReference type="Pfam" id="PF02662"/>
    </source>
</evidence>
<evidence type="ECO:0000256" key="2">
    <source>
        <dbReference type="ARBA" id="ARBA00023002"/>
    </source>
</evidence>
<evidence type="ECO:0000313" key="6">
    <source>
        <dbReference type="EMBL" id="HHS30784.1"/>
    </source>
</evidence>
<dbReference type="InterPro" id="IPR003813">
    <property type="entry name" value="MvhD/FlpD"/>
</dbReference>
<dbReference type="GO" id="GO:0016491">
    <property type="term" value="F:oxidoreductase activity"/>
    <property type="evidence" value="ECO:0007669"/>
    <property type="project" value="UniProtKB-KW"/>
</dbReference>
<organism evidence="6">
    <name type="scientific">Desulfobacca acetoxidans</name>
    <dbReference type="NCBI Taxonomy" id="60893"/>
    <lineage>
        <taxon>Bacteria</taxon>
        <taxon>Pseudomonadati</taxon>
        <taxon>Thermodesulfobacteriota</taxon>
        <taxon>Desulfobaccia</taxon>
        <taxon>Desulfobaccales</taxon>
        <taxon>Desulfobaccaceae</taxon>
        <taxon>Desulfobacca</taxon>
    </lineage>
</organism>
<dbReference type="GO" id="GO:0051536">
    <property type="term" value="F:iron-sulfur cluster binding"/>
    <property type="evidence" value="ECO:0007669"/>
    <property type="project" value="UniProtKB-KW"/>
</dbReference>
<evidence type="ECO:0000256" key="4">
    <source>
        <dbReference type="ARBA" id="ARBA00023014"/>
    </source>
</evidence>
<protein>
    <submittedName>
        <fullName evidence="6">Hydrogenase iron-sulfur subunit</fullName>
    </submittedName>
</protein>
<keyword evidence="3" id="KW-0408">Iron</keyword>
<proteinExistence type="predicted"/>
<reference evidence="6" key="1">
    <citation type="journal article" date="2020" name="mSystems">
        <title>Genome- and Community-Level Interaction Insights into Carbon Utilization and Element Cycling Functions of Hydrothermarchaeota in Hydrothermal Sediment.</title>
        <authorList>
            <person name="Zhou Z."/>
            <person name="Liu Y."/>
            <person name="Xu W."/>
            <person name="Pan J."/>
            <person name="Luo Z.H."/>
            <person name="Li M."/>
        </authorList>
    </citation>
    <scope>NUCLEOTIDE SEQUENCE [LARGE SCALE GENOMIC DNA]</scope>
    <source>
        <strain evidence="6">SpSt-767</strain>
    </source>
</reference>
<accession>A0A7V6A5U1</accession>
<comment type="caution">
    <text evidence="6">The sequence shown here is derived from an EMBL/GenBank/DDBJ whole genome shotgun (WGS) entry which is preliminary data.</text>
</comment>
<dbReference type="AlphaFoldDB" id="A0A7V6A5U1"/>
<evidence type="ECO:0000256" key="3">
    <source>
        <dbReference type="ARBA" id="ARBA00023004"/>
    </source>
</evidence>
<sequence length="143" mass="16068">MSEKPFEPKILGFFCNWCTYAGADLAGVSRLQYPANIRVIRVMCSGTVSPHHVLRAFQKGADGVLIGGCHIGDCHYLRGNYMTIKRITFLQELLKFTGFEPERLHLEWISAAEGPKLAQTVRDFTEKIRKMGPSRLKLAKQAA</sequence>
<dbReference type="Pfam" id="PF02662">
    <property type="entry name" value="FlpD"/>
    <property type="match status" value="1"/>
</dbReference>
<dbReference type="GO" id="GO:0046872">
    <property type="term" value="F:metal ion binding"/>
    <property type="evidence" value="ECO:0007669"/>
    <property type="project" value="UniProtKB-KW"/>
</dbReference>
<dbReference type="EMBL" id="DTGR01000214">
    <property type="protein sequence ID" value="HHS30784.1"/>
    <property type="molecule type" value="Genomic_DNA"/>
</dbReference>